<evidence type="ECO:0000313" key="3">
    <source>
        <dbReference type="EMBL" id="MBM3226615.1"/>
    </source>
</evidence>
<evidence type="ECO:0000256" key="1">
    <source>
        <dbReference type="ARBA" id="ARBA00022801"/>
    </source>
</evidence>
<organism evidence="3 4">
    <name type="scientific">Tectimicrobiota bacterium</name>
    <dbReference type="NCBI Taxonomy" id="2528274"/>
    <lineage>
        <taxon>Bacteria</taxon>
        <taxon>Pseudomonadati</taxon>
        <taxon>Nitrospinota/Tectimicrobiota group</taxon>
        <taxon>Candidatus Tectimicrobiota</taxon>
    </lineage>
</organism>
<feature type="non-terminal residue" evidence="3">
    <location>
        <position position="1"/>
    </location>
</feature>
<dbReference type="InterPro" id="IPR011042">
    <property type="entry name" value="6-blade_b-propeller_TolB-like"/>
</dbReference>
<reference evidence="3" key="1">
    <citation type="submission" date="2019-03" db="EMBL/GenBank/DDBJ databases">
        <title>Lake Tanganyika Metagenome-Assembled Genomes (MAGs).</title>
        <authorList>
            <person name="Tran P."/>
        </authorList>
    </citation>
    <scope>NUCLEOTIDE SEQUENCE</scope>
    <source>
        <strain evidence="3">K_DeepCast_65m_m2_066</strain>
    </source>
</reference>
<dbReference type="EMBL" id="VGLS01000977">
    <property type="protein sequence ID" value="MBM3226615.1"/>
    <property type="molecule type" value="Genomic_DNA"/>
</dbReference>
<dbReference type="GO" id="GO:0016787">
    <property type="term" value="F:hydrolase activity"/>
    <property type="evidence" value="ECO:0007669"/>
    <property type="project" value="UniProtKB-KW"/>
</dbReference>
<dbReference type="SUPFAM" id="SSF63829">
    <property type="entry name" value="Calcium-dependent phosphotriesterase"/>
    <property type="match status" value="1"/>
</dbReference>
<sequence length="197" mass="21962">IDRQGRIWFSNPWNAGNIDPSARQILDHNSILRADPQPDGTWICKRMTTDTTGTNGLLISADQRTLYMIQTSPELRELRAYDIREDGSLGQYLVLHQFGTDHRGPQRGIDGMCLDMDGNIIATAGSYASGPGPMIYIWDPTGRVLETHPMPVGMDTPTNCTFGGPDQRTLYITTGGGHLLRVRNTGRRGWILWPPVR</sequence>
<keyword evidence="1" id="KW-0378">Hydrolase</keyword>
<evidence type="ECO:0000259" key="2">
    <source>
        <dbReference type="Pfam" id="PF08450"/>
    </source>
</evidence>
<dbReference type="Gene3D" id="2.120.10.30">
    <property type="entry name" value="TolB, C-terminal domain"/>
    <property type="match status" value="1"/>
</dbReference>
<dbReference type="InterPro" id="IPR051262">
    <property type="entry name" value="SMP-30/CGR1_Lactonase"/>
</dbReference>
<comment type="caution">
    <text evidence="3">The sequence shown here is derived from an EMBL/GenBank/DDBJ whole genome shotgun (WGS) entry which is preliminary data.</text>
</comment>
<accession>A0A937W7H4</accession>
<protein>
    <submittedName>
        <fullName evidence="3">SMP-30/gluconolactonase/LRE family protein</fullName>
    </submittedName>
</protein>
<gene>
    <name evidence="3" type="ORF">FJZ47_22860</name>
</gene>
<dbReference type="Pfam" id="PF08450">
    <property type="entry name" value="SGL"/>
    <property type="match status" value="1"/>
</dbReference>
<feature type="domain" description="SMP-30/Gluconolactonase/LRE-like region" evidence="2">
    <location>
        <begin position="1"/>
        <end position="174"/>
    </location>
</feature>
<dbReference type="Proteomes" id="UP000712673">
    <property type="component" value="Unassembled WGS sequence"/>
</dbReference>
<dbReference type="InterPro" id="IPR013658">
    <property type="entry name" value="SGL"/>
</dbReference>
<dbReference type="PANTHER" id="PTHR47572">
    <property type="entry name" value="LIPOPROTEIN-RELATED"/>
    <property type="match status" value="1"/>
</dbReference>
<evidence type="ECO:0000313" key="4">
    <source>
        <dbReference type="Proteomes" id="UP000712673"/>
    </source>
</evidence>
<dbReference type="PANTHER" id="PTHR47572:SF4">
    <property type="entry name" value="LACTONASE DRP35"/>
    <property type="match status" value="1"/>
</dbReference>
<proteinExistence type="predicted"/>
<name>A0A937W7H4_UNCTE</name>
<dbReference type="AlphaFoldDB" id="A0A937W7H4"/>